<evidence type="ECO:0000256" key="12">
    <source>
        <dbReference type="ARBA" id="ARBA00048028"/>
    </source>
</evidence>
<dbReference type="Proteomes" id="UP000220102">
    <property type="component" value="Unassembled WGS sequence"/>
</dbReference>
<evidence type="ECO:0000313" key="22">
    <source>
        <dbReference type="EMBL" id="PEN15081.1"/>
    </source>
</evidence>
<evidence type="ECO:0000256" key="20">
    <source>
        <dbReference type="SAM" id="MobiDB-lite"/>
    </source>
</evidence>
<evidence type="ECO:0000256" key="16">
    <source>
        <dbReference type="PIRSR" id="PIRSR000130-4"/>
    </source>
</evidence>
<comment type="subunit">
    <text evidence="3 13">Homotetramer.</text>
</comment>
<keyword evidence="11 17" id="KW-0129">CBS domain</keyword>
<keyword evidence="10 13" id="KW-0520">NAD</keyword>
<dbReference type="HAMAP" id="MF_01964">
    <property type="entry name" value="IMPDH"/>
    <property type="match status" value="1"/>
</dbReference>
<keyword evidence="6 13" id="KW-0332">GMP biosynthesis</keyword>
<evidence type="ECO:0000256" key="5">
    <source>
        <dbReference type="ARBA" id="ARBA00022737"/>
    </source>
</evidence>
<dbReference type="CDD" id="cd00381">
    <property type="entry name" value="IMPDH"/>
    <property type="match status" value="1"/>
</dbReference>
<accession>A0A2A8D2H3</accession>
<feature type="binding site" evidence="15">
    <location>
        <begin position="269"/>
        <end position="271"/>
    </location>
    <ligand>
        <name>NAD(+)</name>
        <dbReference type="ChEBI" id="CHEBI:57540"/>
    </ligand>
</feature>
<proteinExistence type="inferred from homology"/>
<dbReference type="PANTHER" id="PTHR11911">
    <property type="entry name" value="INOSINE-5-MONOPHOSPHATE DEHYDROGENASE RELATED"/>
    <property type="match status" value="1"/>
</dbReference>
<name>A0A2A8D2H3_9BACT</name>
<evidence type="ECO:0000256" key="3">
    <source>
        <dbReference type="ARBA" id="ARBA00011881"/>
    </source>
</evidence>
<dbReference type="InterPro" id="IPR046342">
    <property type="entry name" value="CBS_dom_sf"/>
</dbReference>
<dbReference type="GO" id="GO:0046872">
    <property type="term" value="F:metal ion binding"/>
    <property type="evidence" value="ECO:0007669"/>
    <property type="project" value="UniProtKB-UniRule"/>
</dbReference>
<evidence type="ECO:0000256" key="10">
    <source>
        <dbReference type="ARBA" id="ARBA00023027"/>
    </source>
</evidence>
<feature type="binding site" evidence="13">
    <location>
        <position position="438"/>
    </location>
    <ligand>
        <name>IMP</name>
        <dbReference type="ChEBI" id="CHEBI:58053"/>
    </ligand>
</feature>
<dbReference type="GO" id="GO:0000166">
    <property type="term" value="F:nucleotide binding"/>
    <property type="evidence" value="ECO:0007669"/>
    <property type="project" value="UniProtKB-UniRule"/>
</dbReference>
<dbReference type="SMART" id="SM00116">
    <property type="entry name" value="CBS"/>
    <property type="match status" value="2"/>
</dbReference>
<keyword evidence="8 13" id="KW-0630">Potassium</keyword>
<feature type="compositionally biased region" description="Basic and acidic residues" evidence="20">
    <location>
        <begin position="491"/>
        <end position="500"/>
    </location>
</feature>
<gene>
    <name evidence="13" type="primary">guaB</name>
    <name evidence="22" type="ORF">CRI94_01985</name>
</gene>
<evidence type="ECO:0000256" key="9">
    <source>
        <dbReference type="ARBA" id="ARBA00023002"/>
    </source>
</evidence>
<evidence type="ECO:0000256" key="2">
    <source>
        <dbReference type="ARBA" id="ARBA00005502"/>
    </source>
</evidence>
<comment type="caution">
    <text evidence="22">The sequence shown here is derived from an EMBL/GenBank/DDBJ whole genome shotgun (WGS) entry which is preliminary data.</text>
</comment>
<feature type="binding site" description="in other chain" evidence="13 16">
    <location>
        <position position="327"/>
    </location>
    <ligand>
        <name>K(+)</name>
        <dbReference type="ChEBI" id="CHEBI:29103"/>
        <note>ligand shared between two tetrameric partners</note>
    </ligand>
</feature>
<dbReference type="CDD" id="cd04601">
    <property type="entry name" value="CBS_pair_IMPDH"/>
    <property type="match status" value="1"/>
</dbReference>
<dbReference type="InterPro" id="IPR013785">
    <property type="entry name" value="Aldolase_TIM"/>
</dbReference>
<feature type="binding site" description="in other chain" evidence="13 16">
    <location>
        <position position="324"/>
    </location>
    <ligand>
        <name>K(+)</name>
        <dbReference type="ChEBI" id="CHEBI:29103"/>
        <note>ligand shared between two tetrameric partners</note>
    </ligand>
</feature>
<dbReference type="EMBL" id="PDEQ01000001">
    <property type="protein sequence ID" value="PEN15081.1"/>
    <property type="molecule type" value="Genomic_DNA"/>
</dbReference>
<evidence type="ECO:0000256" key="4">
    <source>
        <dbReference type="ARBA" id="ARBA00022723"/>
    </source>
</evidence>
<feature type="binding site" description="in other chain" evidence="13 16">
    <location>
        <position position="322"/>
    </location>
    <ligand>
        <name>K(+)</name>
        <dbReference type="ChEBI" id="CHEBI:29103"/>
        <note>ligand shared between two tetrameric partners</note>
    </ligand>
</feature>
<dbReference type="RefSeq" id="WP_098073980.1">
    <property type="nucleotide sequence ID" value="NZ_PDEQ01000001.1"/>
</dbReference>
<sequence>MEINHTSPPETSSDADALSAAFDRKIKGEGLTYDDVLLVPRRSSVMPREVSTSSQLTKNIELNVPILSAAMDTVTEADLAIAMAREGGCGVLHKNMSIEHQAAEVRRVKRSESGMILDPITISPHDTVGDARRMMSHYSIGGIPVVDEQKKLVGIVTNRDVRFELQNETPIHRMMTSDDLITAPVGTTLDEAVQILQRHKIEKLPVVDEEGYLKGLITFKDIRKRRKHPNACKDEHGRLRVGAAVGVTEDVIERVAALVEVGVDFITIDTAHGHSEGVLETVAKIADRFEEEVGIVAGNVATASGTLDLIEAGVDAVKVGIGPGSICTTRVVAGVGVPQLSAIMECASAAREHNVPIIADGGIKQTGDIPKALAAGANCVMIGGLFASVEESPGETIIYEGRKYKSYRGMGSVSAMEAGSKDRYFQDVEDDLKKLVPEGIEGRVPYSGTLSEVIHQMSGGLRAAMGYCGCETVDDLYDHASFVRTTAAGVRESHPHDIQITKESPNYYSGRSSKSS</sequence>
<dbReference type="FunFam" id="3.20.20.70:FF:000003">
    <property type="entry name" value="GMP reductase"/>
    <property type="match status" value="1"/>
</dbReference>
<dbReference type="InterPro" id="IPR001093">
    <property type="entry name" value="IMP_DH_GMPRt"/>
</dbReference>
<comment type="pathway">
    <text evidence="13 19">Purine metabolism; XMP biosynthesis via de novo pathway; XMP from IMP: step 1/1.</text>
</comment>
<dbReference type="SUPFAM" id="SSF51412">
    <property type="entry name" value="Inosine monophosphate dehydrogenase (IMPDH)"/>
    <property type="match status" value="1"/>
</dbReference>
<dbReference type="InterPro" id="IPR005990">
    <property type="entry name" value="IMP_DH"/>
</dbReference>
<evidence type="ECO:0000256" key="6">
    <source>
        <dbReference type="ARBA" id="ARBA00022749"/>
    </source>
</evidence>
<evidence type="ECO:0000259" key="21">
    <source>
        <dbReference type="PROSITE" id="PS51371"/>
    </source>
</evidence>
<comment type="catalytic activity">
    <reaction evidence="12 13 19">
        <text>IMP + NAD(+) + H2O = XMP + NADH + H(+)</text>
        <dbReference type="Rhea" id="RHEA:11708"/>
        <dbReference type="ChEBI" id="CHEBI:15377"/>
        <dbReference type="ChEBI" id="CHEBI:15378"/>
        <dbReference type="ChEBI" id="CHEBI:57464"/>
        <dbReference type="ChEBI" id="CHEBI:57540"/>
        <dbReference type="ChEBI" id="CHEBI:57945"/>
        <dbReference type="ChEBI" id="CHEBI:58053"/>
        <dbReference type="EC" id="1.1.1.205"/>
    </reaction>
</comment>
<dbReference type="PANTHER" id="PTHR11911:SF111">
    <property type="entry name" value="INOSINE-5'-MONOPHOSPHATE DEHYDROGENASE"/>
    <property type="match status" value="1"/>
</dbReference>
<feature type="binding site" evidence="13">
    <location>
        <position position="494"/>
    </location>
    <ligand>
        <name>K(+)</name>
        <dbReference type="ChEBI" id="CHEBI:29103"/>
        <note>ligand shared between two tetrameric partners</note>
    </ligand>
</feature>
<dbReference type="PROSITE" id="PS51371">
    <property type="entry name" value="CBS"/>
    <property type="match status" value="2"/>
</dbReference>
<dbReference type="AlphaFoldDB" id="A0A2A8D2H3"/>
<evidence type="ECO:0000256" key="15">
    <source>
        <dbReference type="PIRSR" id="PIRSR000130-3"/>
    </source>
</evidence>
<keyword evidence="7 13" id="KW-0658">Purine biosynthesis</keyword>
<dbReference type="PROSITE" id="PS00487">
    <property type="entry name" value="IMP_DH_GMP_RED"/>
    <property type="match status" value="1"/>
</dbReference>
<dbReference type="Pfam" id="PF00478">
    <property type="entry name" value="IMPDH"/>
    <property type="match status" value="1"/>
</dbReference>
<feature type="region of interest" description="Disordered" evidence="20">
    <location>
        <begin position="491"/>
        <end position="516"/>
    </location>
</feature>
<dbReference type="InterPro" id="IPR015875">
    <property type="entry name" value="IMP_DH/GMP_Rdtase_CS"/>
</dbReference>
<comment type="cofactor">
    <cofactor evidence="1 13">
        <name>K(+)</name>
        <dbReference type="ChEBI" id="CHEBI:29103"/>
    </cofactor>
</comment>
<dbReference type="Pfam" id="PF00571">
    <property type="entry name" value="CBS"/>
    <property type="match status" value="2"/>
</dbReference>
<keyword evidence="9 13" id="KW-0560">Oxidoreductase</keyword>
<dbReference type="GO" id="GO:0006183">
    <property type="term" value="P:GTP biosynthetic process"/>
    <property type="evidence" value="ECO:0007669"/>
    <property type="project" value="TreeGrafter"/>
</dbReference>
<evidence type="ECO:0000256" key="7">
    <source>
        <dbReference type="ARBA" id="ARBA00022755"/>
    </source>
</evidence>
<feature type="compositionally biased region" description="Polar residues" evidence="20">
    <location>
        <begin position="501"/>
        <end position="516"/>
    </location>
</feature>
<feature type="active site" description="Proton acceptor" evidence="13 14">
    <location>
        <position position="423"/>
    </location>
</feature>
<feature type="domain" description="CBS" evidence="21">
    <location>
        <begin position="115"/>
        <end position="171"/>
    </location>
</feature>
<feature type="binding site" evidence="13">
    <location>
        <position position="325"/>
    </location>
    <ligand>
        <name>IMP</name>
        <dbReference type="ChEBI" id="CHEBI:58053"/>
    </ligand>
</feature>
<keyword evidence="23" id="KW-1185">Reference proteome</keyword>
<evidence type="ECO:0000256" key="17">
    <source>
        <dbReference type="PROSITE-ProRule" id="PRU00703"/>
    </source>
</evidence>
<evidence type="ECO:0000256" key="8">
    <source>
        <dbReference type="ARBA" id="ARBA00022958"/>
    </source>
</evidence>
<evidence type="ECO:0000313" key="23">
    <source>
        <dbReference type="Proteomes" id="UP000220102"/>
    </source>
</evidence>
<feature type="binding site" evidence="13">
    <location>
        <position position="493"/>
    </location>
    <ligand>
        <name>K(+)</name>
        <dbReference type="ChEBI" id="CHEBI:29103"/>
        <note>ligand shared between two tetrameric partners</note>
    </ligand>
</feature>
<dbReference type="Gene3D" id="3.20.20.70">
    <property type="entry name" value="Aldolase class I"/>
    <property type="match status" value="1"/>
</dbReference>
<protein>
    <recommendedName>
        <fullName evidence="13 19">Inosine-5'-monophosphate dehydrogenase</fullName>
        <shortName evidence="13">IMP dehydrogenase</shortName>
        <shortName evidence="13">IMPD</shortName>
        <shortName evidence="13">IMPDH</shortName>
        <ecNumber evidence="13 19">1.1.1.205</ecNumber>
    </recommendedName>
</protein>
<feature type="binding site" evidence="13 15">
    <location>
        <begin position="320"/>
        <end position="322"/>
    </location>
    <ligand>
        <name>NAD(+)</name>
        <dbReference type="ChEBI" id="CHEBI:57540"/>
    </ligand>
</feature>
<evidence type="ECO:0000256" key="18">
    <source>
        <dbReference type="RuleBase" id="RU003927"/>
    </source>
</evidence>
<evidence type="ECO:0000256" key="13">
    <source>
        <dbReference type="HAMAP-Rule" id="MF_01964"/>
    </source>
</evidence>
<organism evidence="22 23">
    <name type="scientific">Longibacter salinarum</name>
    <dbReference type="NCBI Taxonomy" id="1850348"/>
    <lineage>
        <taxon>Bacteria</taxon>
        <taxon>Pseudomonadati</taxon>
        <taxon>Rhodothermota</taxon>
        <taxon>Rhodothermia</taxon>
        <taxon>Rhodothermales</taxon>
        <taxon>Salisaetaceae</taxon>
        <taxon>Longibacter</taxon>
    </lineage>
</organism>
<comment type="activity regulation">
    <text evidence="13">Mycophenolic acid (MPA) is a non-competitive inhibitor that prevents formation of the closed enzyme conformation by binding to the same site as the amobile flap. In contrast, mizoribine monophosphate (MZP) is a competitive inhibitor that induces the closed conformation. MPA is a potent inhibitor of mammalian IMPDHs but a poor inhibitor of the bacterial enzymes. MZP is a more potent inhibitor of bacterial IMPDH.</text>
</comment>
<dbReference type="SUPFAM" id="SSF54631">
    <property type="entry name" value="CBS-domain pair"/>
    <property type="match status" value="1"/>
</dbReference>
<dbReference type="SMART" id="SM01240">
    <property type="entry name" value="IMPDH"/>
    <property type="match status" value="1"/>
</dbReference>
<evidence type="ECO:0000256" key="1">
    <source>
        <dbReference type="ARBA" id="ARBA00001958"/>
    </source>
</evidence>
<comment type="similarity">
    <text evidence="2 13 18">Belongs to the IMPDH/GMPR family.</text>
</comment>
<feature type="binding site" evidence="13">
    <location>
        <begin position="360"/>
        <end position="362"/>
    </location>
    <ligand>
        <name>IMP</name>
        <dbReference type="ChEBI" id="CHEBI:58053"/>
    </ligand>
</feature>
<dbReference type="EC" id="1.1.1.205" evidence="13 19"/>
<keyword evidence="5" id="KW-0677">Repeat</keyword>
<feature type="binding site" evidence="13">
    <location>
        <position position="269"/>
    </location>
    <ligand>
        <name>NAD(+)</name>
        <dbReference type="ChEBI" id="CHEBI:57540"/>
    </ligand>
</feature>
<dbReference type="OrthoDB" id="9805398at2"/>
<feature type="domain" description="CBS" evidence="21">
    <location>
        <begin position="175"/>
        <end position="235"/>
    </location>
</feature>
<comment type="function">
    <text evidence="13">Catalyzes the conversion of inosine 5'-phosphate (IMP) to xanthosine 5'-phosphate (XMP), the first committed and rate-limiting step in the de novo synthesis of guanine nucleotides, and therefore plays an important role in the regulation of cell growth.</text>
</comment>
<comment type="caution">
    <text evidence="13">Lacks conserved residue(s) required for the propagation of feature annotation.</text>
</comment>
<feature type="active site" description="Thioimidate intermediate" evidence="13 14">
    <location>
        <position position="327"/>
    </location>
</feature>
<dbReference type="UniPathway" id="UPA00601">
    <property type="reaction ID" value="UER00295"/>
</dbReference>
<feature type="binding site" evidence="13">
    <location>
        <position position="492"/>
    </location>
    <ligand>
        <name>K(+)</name>
        <dbReference type="ChEBI" id="CHEBI:29103"/>
        <note>ligand shared between two tetrameric partners</note>
    </ligand>
</feature>
<evidence type="ECO:0000256" key="19">
    <source>
        <dbReference type="RuleBase" id="RU003928"/>
    </source>
</evidence>
<reference evidence="22 23" key="1">
    <citation type="submission" date="2017-10" db="EMBL/GenBank/DDBJ databases">
        <title>Draft genome of Longibacter Salinarum.</title>
        <authorList>
            <person name="Goh K.M."/>
            <person name="Shamsir M.S."/>
            <person name="Lim S.W."/>
        </authorList>
    </citation>
    <scope>NUCLEOTIDE SEQUENCE [LARGE SCALE GENOMIC DNA]</scope>
    <source>
        <strain evidence="22 23">KCTC 52045</strain>
    </source>
</reference>
<dbReference type="GO" id="GO:0003938">
    <property type="term" value="F:IMP dehydrogenase activity"/>
    <property type="evidence" value="ECO:0007669"/>
    <property type="project" value="UniProtKB-UniRule"/>
</dbReference>
<keyword evidence="4 13" id="KW-0479">Metal-binding</keyword>
<feature type="binding site" evidence="13">
    <location>
        <begin position="383"/>
        <end position="384"/>
    </location>
    <ligand>
        <name>IMP</name>
        <dbReference type="ChEBI" id="CHEBI:58053"/>
    </ligand>
</feature>
<evidence type="ECO:0000256" key="11">
    <source>
        <dbReference type="ARBA" id="ARBA00023122"/>
    </source>
</evidence>
<dbReference type="NCBIfam" id="TIGR01302">
    <property type="entry name" value="IMP_dehydrog"/>
    <property type="match status" value="1"/>
</dbReference>
<dbReference type="InterPro" id="IPR000644">
    <property type="entry name" value="CBS_dom"/>
</dbReference>
<evidence type="ECO:0000256" key="14">
    <source>
        <dbReference type="PIRSR" id="PIRSR000130-1"/>
    </source>
</evidence>
<dbReference type="GO" id="GO:0006177">
    <property type="term" value="P:GMP biosynthetic process"/>
    <property type="evidence" value="ECO:0007669"/>
    <property type="project" value="UniProtKB-UniRule"/>
</dbReference>
<feature type="binding site" evidence="13">
    <location>
        <begin position="407"/>
        <end position="411"/>
    </location>
    <ligand>
        <name>IMP</name>
        <dbReference type="ChEBI" id="CHEBI:58053"/>
    </ligand>
</feature>
<dbReference type="PIRSF" id="PIRSF000130">
    <property type="entry name" value="IMPDH"/>
    <property type="match status" value="1"/>
</dbReference>